<evidence type="ECO:0000256" key="1">
    <source>
        <dbReference type="SAM" id="MobiDB-lite"/>
    </source>
</evidence>
<accession>M7Y1I7</accession>
<name>M7Y1I7_9BACT</name>
<proteinExistence type="predicted"/>
<feature type="region of interest" description="Disordered" evidence="1">
    <location>
        <begin position="20"/>
        <end position="41"/>
    </location>
</feature>
<evidence type="ECO:0000313" key="3">
    <source>
        <dbReference type="Proteomes" id="UP000010953"/>
    </source>
</evidence>
<comment type="caution">
    <text evidence="2">The sequence shown here is derived from an EMBL/GenBank/DDBJ whole genome shotgun (WGS) entry which is preliminary data.</text>
</comment>
<dbReference type="EMBL" id="AMZY02000005">
    <property type="protein sequence ID" value="EMS34607.1"/>
    <property type="molecule type" value="Genomic_DNA"/>
</dbReference>
<feature type="compositionally biased region" description="Pro residues" evidence="1">
    <location>
        <begin position="20"/>
        <end position="32"/>
    </location>
</feature>
<dbReference type="STRING" id="1239962.C943_03294"/>
<sequence>MWSYLVYRYDMANWRKIPYPPGVPRMSNPPSPPRKRKKRNK</sequence>
<organism evidence="2 3">
    <name type="scientific">Mariniradius saccharolyticus AK6</name>
    <dbReference type="NCBI Taxonomy" id="1239962"/>
    <lineage>
        <taxon>Bacteria</taxon>
        <taxon>Pseudomonadati</taxon>
        <taxon>Bacteroidota</taxon>
        <taxon>Cytophagia</taxon>
        <taxon>Cytophagales</taxon>
        <taxon>Cyclobacteriaceae</taxon>
        <taxon>Mariniradius</taxon>
    </lineage>
</organism>
<dbReference type="InParanoid" id="M7Y1I7"/>
<dbReference type="Proteomes" id="UP000010953">
    <property type="component" value="Unassembled WGS sequence"/>
</dbReference>
<gene>
    <name evidence="2" type="ORF">C943_03294</name>
</gene>
<protein>
    <submittedName>
        <fullName evidence="2">Uncharacterized protein</fullName>
    </submittedName>
</protein>
<keyword evidence="3" id="KW-1185">Reference proteome</keyword>
<reference evidence="2" key="1">
    <citation type="submission" date="2013-01" db="EMBL/GenBank/DDBJ databases">
        <title>Genome assembly of Mariniradius saccharolyticus AK6.</title>
        <authorList>
            <person name="Vaidya B."/>
            <person name="Khatri I."/>
            <person name="Tanuku N.R.S."/>
            <person name="Subramanian S."/>
            <person name="Pinnaka A."/>
        </authorList>
    </citation>
    <scope>NUCLEOTIDE SEQUENCE [LARGE SCALE GENOMIC DNA]</scope>
    <source>
        <strain evidence="2">AK6</strain>
    </source>
</reference>
<evidence type="ECO:0000313" key="2">
    <source>
        <dbReference type="EMBL" id="EMS34607.1"/>
    </source>
</evidence>
<dbReference type="AlphaFoldDB" id="M7Y1I7"/>